<organism evidence="1 2">
    <name type="scientific">Frieseomelitta varia</name>
    <dbReference type="NCBI Taxonomy" id="561572"/>
    <lineage>
        <taxon>Eukaryota</taxon>
        <taxon>Metazoa</taxon>
        <taxon>Ecdysozoa</taxon>
        <taxon>Arthropoda</taxon>
        <taxon>Hexapoda</taxon>
        <taxon>Insecta</taxon>
        <taxon>Pterygota</taxon>
        <taxon>Neoptera</taxon>
        <taxon>Endopterygota</taxon>
        <taxon>Hymenoptera</taxon>
        <taxon>Apocrita</taxon>
        <taxon>Aculeata</taxon>
        <taxon>Apoidea</taxon>
        <taxon>Anthophila</taxon>
        <taxon>Apidae</taxon>
        <taxon>Frieseomelitta</taxon>
    </lineage>
</organism>
<proteinExistence type="predicted"/>
<dbReference type="EMBL" id="WNWW01002131">
    <property type="protein sequence ID" value="KAF3419753.1"/>
    <property type="molecule type" value="Genomic_DNA"/>
</dbReference>
<reference evidence="1" key="1">
    <citation type="submission" date="2019-11" db="EMBL/GenBank/DDBJ databases">
        <title>The nuclear and mitochondrial genomes of Frieseomelitta varia - a highly eusocial stingless bee (Meliponini) with a permanently sterile worker caste.</title>
        <authorList>
            <person name="Freitas F.C.P."/>
            <person name="Lourenco A.P."/>
            <person name="Nunes F.M.F."/>
            <person name="Paschoal A.R."/>
            <person name="Abreu F.C.P."/>
            <person name="Barbin F.O."/>
            <person name="Bataglia L."/>
            <person name="Cardoso-Junior C.A.M."/>
            <person name="Cervoni M.S."/>
            <person name="Silva S.R."/>
            <person name="Dalarmi F."/>
            <person name="Del Lama M.A."/>
            <person name="Depintor T.S."/>
            <person name="Ferreira K.M."/>
            <person name="Goria P.S."/>
            <person name="Jaskot M.C."/>
            <person name="Lago D.C."/>
            <person name="Luna-Lucena D."/>
            <person name="Moda L.M."/>
            <person name="Nascimento L."/>
            <person name="Pedrino M."/>
            <person name="Rabico F.O."/>
            <person name="Sanches F.C."/>
            <person name="Santos D.E."/>
            <person name="Santos C.G."/>
            <person name="Vieira J."/>
            <person name="Lopes T.F."/>
            <person name="Barchuk A.R."/>
            <person name="Hartfelder K."/>
            <person name="Simoes Z.L.P."/>
            <person name="Bitondi M.M.G."/>
            <person name="Pinheiro D.G."/>
        </authorList>
    </citation>
    <scope>NUCLEOTIDE SEQUENCE</scope>
    <source>
        <strain evidence="1">USP_RPSP 00005682</strain>
        <tissue evidence="1">Whole individual</tissue>
    </source>
</reference>
<dbReference type="Proteomes" id="UP000655588">
    <property type="component" value="Unassembled WGS sequence"/>
</dbReference>
<name>A0A833RJ64_9HYME</name>
<evidence type="ECO:0000313" key="1">
    <source>
        <dbReference type="EMBL" id="KAF3419753.1"/>
    </source>
</evidence>
<accession>A0A833RJ64</accession>
<protein>
    <submittedName>
        <fullName evidence="1">Uncharacterized protein</fullName>
    </submittedName>
</protein>
<comment type="caution">
    <text evidence="1">The sequence shown here is derived from an EMBL/GenBank/DDBJ whole genome shotgun (WGS) entry which is preliminary data.</text>
</comment>
<evidence type="ECO:0000313" key="2">
    <source>
        <dbReference type="Proteomes" id="UP000655588"/>
    </source>
</evidence>
<keyword evidence="2" id="KW-1185">Reference proteome</keyword>
<gene>
    <name evidence="1" type="ORF">E2986_12001</name>
</gene>
<dbReference type="AlphaFoldDB" id="A0A833RJ64"/>
<sequence length="60" mass="7208">MRARERDDCARYGESRVQLLLRRFRHGCVANLHNDAPIGRDVQERLQQELTRRWKITTES</sequence>